<dbReference type="RefSeq" id="WP_215339322.1">
    <property type="nucleotide sequence ID" value="NZ_JAGSGD010000001.1"/>
</dbReference>
<organism evidence="1 2">
    <name type="scientific">Phenylobacterium glaciei</name>
    <dbReference type="NCBI Taxonomy" id="2803784"/>
    <lineage>
        <taxon>Bacteria</taxon>
        <taxon>Pseudomonadati</taxon>
        <taxon>Pseudomonadota</taxon>
        <taxon>Alphaproteobacteria</taxon>
        <taxon>Caulobacterales</taxon>
        <taxon>Caulobacteraceae</taxon>
        <taxon>Phenylobacterium</taxon>
    </lineage>
</organism>
<dbReference type="EMBL" id="JAGSGD010000001">
    <property type="protein sequence ID" value="MBR7619144.1"/>
    <property type="molecule type" value="Genomic_DNA"/>
</dbReference>
<dbReference type="SUPFAM" id="SSF52833">
    <property type="entry name" value="Thioredoxin-like"/>
    <property type="match status" value="1"/>
</dbReference>
<dbReference type="InterPro" id="IPR036249">
    <property type="entry name" value="Thioredoxin-like_sf"/>
</dbReference>
<proteinExistence type="predicted"/>
<comment type="caution">
    <text evidence="1">The sequence shown here is derived from an EMBL/GenBank/DDBJ whole genome shotgun (WGS) entry which is preliminary data.</text>
</comment>
<dbReference type="Proteomes" id="UP000622580">
    <property type="component" value="Unassembled WGS sequence"/>
</dbReference>
<reference evidence="1" key="1">
    <citation type="submission" date="2021-04" db="EMBL/GenBank/DDBJ databases">
        <title>Draft genome assembly of strain Phenylobacterium sp. 20VBR1 using MiniION and Illumina platforms.</title>
        <authorList>
            <person name="Thomas F.A."/>
            <person name="Krishnan K.P."/>
            <person name="Sinha R.K."/>
        </authorList>
    </citation>
    <scope>NUCLEOTIDE SEQUENCE</scope>
    <source>
        <strain evidence="1">20VBR1</strain>
    </source>
</reference>
<accession>A0A941HUX7</accession>
<evidence type="ECO:0000313" key="1">
    <source>
        <dbReference type="EMBL" id="MBR7619144.1"/>
    </source>
</evidence>
<dbReference type="AlphaFoldDB" id="A0A941HUX7"/>
<evidence type="ECO:0000313" key="2">
    <source>
        <dbReference type="Proteomes" id="UP000622580"/>
    </source>
</evidence>
<dbReference type="Pfam" id="PF13743">
    <property type="entry name" value="Thioredoxin_5"/>
    <property type="match status" value="1"/>
</dbReference>
<dbReference type="Gene3D" id="3.40.30.10">
    <property type="entry name" value="Glutaredoxin"/>
    <property type="match status" value="1"/>
</dbReference>
<name>A0A941HUX7_9CAUL</name>
<protein>
    <submittedName>
        <fullName evidence="1">DsbA family protein</fullName>
    </submittedName>
</protein>
<gene>
    <name evidence="1" type="ORF">JKL49_07050</name>
</gene>
<sequence length="300" mass="32794">MTDRIEAIEYTDAVCSTAWGAEPLLRLLDWRHGHHLTWRKVMGGLVGDAATGKDDWDRVSAAGPMRAYWKRVWALTGMPYPNPMHLMLQSTDPMGAAVKAAELQGQDVAHAVLRRFREQIFIFGLGPQTPDEFEAATQGVPGLDQARWRADQASAATAAAYRADWEETRAPNAYVRNLKHDSPMNGELKHSEGHDRYALPTLIFRGPNGDQTVAGWVGYEEYVAALEAALPGATADPRPDPTPEEAFARWPVLTAKELAVLCGESAAPPAGVVTYDWGDGLVYFTAAEAKARGLAERVKA</sequence>
<keyword evidence="2" id="KW-1185">Reference proteome</keyword>